<comment type="caution">
    <text evidence="2">The sequence shown here is derived from an EMBL/GenBank/DDBJ whole genome shotgun (WGS) entry which is preliminary data.</text>
</comment>
<reference evidence="2" key="1">
    <citation type="submission" date="2022-12" db="EMBL/GenBank/DDBJ databases">
        <authorList>
            <person name="Petersen C."/>
        </authorList>
    </citation>
    <scope>NUCLEOTIDE SEQUENCE</scope>
    <source>
        <strain evidence="2">IBT 3081</strain>
    </source>
</reference>
<dbReference type="OrthoDB" id="4313807at2759"/>
<evidence type="ECO:0000313" key="3">
    <source>
        <dbReference type="Proteomes" id="UP001147752"/>
    </source>
</evidence>
<reference evidence="2" key="2">
    <citation type="journal article" date="2023" name="IMA Fungus">
        <title>Comparative genomic study of the Penicillium genus elucidates a diverse pangenome and 15 lateral gene transfer events.</title>
        <authorList>
            <person name="Petersen C."/>
            <person name="Sorensen T."/>
            <person name="Nielsen M.R."/>
            <person name="Sondergaard T.E."/>
            <person name="Sorensen J.L."/>
            <person name="Fitzpatrick D.A."/>
            <person name="Frisvad J.C."/>
            <person name="Nielsen K.L."/>
        </authorList>
    </citation>
    <scope>NUCLEOTIDE SEQUENCE</scope>
    <source>
        <strain evidence="2">IBT 3081</strain>
    </source>
</reference>
<name>A0A9W9V924_9EURO</name>
<gene>
    <name evidence="2" type="ORF">N7517_005409</name>
</gene>
<organism evidence="2 3">
    <name type="scientific">Penicillium concentricum</name>
    <dbReference type="NCBI Taxonomy" id="293559"/>
    <lineage>
        <taxon>Eukaryota</taxon>
        <taxon>Fungi</taxon>
        <taxon>Dikarya</taxon>
        <taxon>Ascomycota</taxon>
        <taxon>Pezizomycotina</taxon>
        <taxon>Eurotiomycetes</taxon>
        <taxon>Eurotiomycetidae</taxon>
        <taxon>Eurotiales</taxon>
        <taxon>Aspergillaceae</taxon>
        <taxon>Penicillium</taxon>
    </lineage>
</organism>
<evidence type="ECO:0000313" key="2">
    <source>
        <dbReference type="EMBL" id="KAJ5373403.1"/>
    </source>
</evidence>
<dbReference type="EMBL" id="JAPZBT010000002">
    <property type="protein sequence ID" value="KAJ5373403.1"/>
    <property type="molecule type" value="Genomic_DNA"/>
</dbReference>
<protein>
    <submittedName>
        <fullName evidence="2">Uncharacterized protein</fullName>
    </submittedName>
</protein>
<keyword evidence="3" id="KW-1185">Reference proteome</keyword>
<feature type="region of interest" description="Disordered" evidence="1">
    <location>
        <begin position="108"/>
        <end position="143"/>
    </location>
</feature>
<dbReference type="AlphaFoldDB" id="A0A9W9V924"/>
<dbReference type="Proteomes" id="UP001147752">
    <property type="component" value="Unassembled WGS sequence"/>
</dbReference>
<feature type="region of interest" description="Disordered" evidence="1">
    <location>
        <begin position="155"/>
        <end position="180"/>
    </location>
</feature>
<sequence length="228" mass="26168">MCHSVTWYFAMCQHQDPDATSLIACHEAFKMGYECTEEHQITTPFPLEGSCLQCRLNQQILRQSISREPRGQRRWSAICEALQYSDEDGWSISDSDGGELDMQTRISQTPSLTRGAEDRETRASFHRGPSRIPTIVQPSSPPLSDVAVVEYADDYTGQEEESKSELLQGHPQPQTNRSWRSRIPVPTRLVRNQQNCTYLAFITDDNMSDTEPLLRTSKPKKYHRTWRS</sequence>
<proteinExistence type="predicted"/>
<accession>A0A9W9V924</accession>
<evidence type="ECO:0000256" key="1">
    <source>
        <dbReference type="SAM" id="MobiDB-lite"/>
    </source>
</evidence>
<dbReference type="GeneID" id="81462322"/>
<dbReference type="RefSeq" id="XP_056579389.1">
    <property type="nucleotide sequence ID" value="XM_056723139.1"/>
</dbReference>